<reference evidence="1 2" key="1">
    <citation type="submission" date="2020-04" db="EMBL/GenBank/DDBJ databases">
        <authorList>
            <person name="De Canck E."/>
        </authorList>
    </citation>
    <scope>NUCLEOTIDE SEQUENCE [LARGE SCALE GENOMIC DNA]</scope>
    <source>
        <strain evidence="1 2">LMG 29542</strain>
    </source>
</reference>
<dbReference type="InterPro" id="IPR031009">
    <property type="entry name" value="Tcm_partner"/>
</dbReference>
<evidence type="ECO:0008006" key="3">
    <source>
        <dbReference type="Google" id="ProtNLM"/>
    </source>
</evidence>
<gene>
    <name evidence="1" type="ORF">LMG29542_02590</name>
</gene>
<sequence>MSSIVPAEYEGREQALVKHELLRHYLEKLVMIIGMHARKKGHVEVCYVDCFAGPWGATDDTLEGTSISLSLRILSDCKNALETRGIRVTMRVLYIEKIRKSFKRLQQYLNMHAPPAVQCACLCGDFLELRPDILQWCGNEAFAFFFVDPKGWKEVAPSSLAPLIKRQKSELLINFAFNNVNRTVSMSGWQAEMEKLLDGPLDLGSLSAGDREVALVDAYRKGLARCVVAKQTRFRPRTAYVTVLDPLQQRTKYHLVYLTSHPRGIIEFMDASEHVDIVQRRVRSAAKLDAKAKETGTLDMFGPSDDALEGGRERLYGANDVDAYWRRYLSEGARVVDTAAFADILEETNWFPADFQASLARLIKSGSLRNIDASGHTRWKRPLHFEKGERLELV</sequence>
<proteinExistence type="predicted"/>
<keyword evidence="2" id="KW-1185">Reference proteome</keyword>
<dbReference type="RefSeq" id="WP_175226843.1">
    <property type="nucleotide sequence ID" value="NZ_CADIKH010000010.1"/>
</dbReference>
<dbReference type="EMBL" id="CADIKH010000010">
    <property type="protein sequence ID" value="CAB3755422.1"/>
    <property type="molecule type" value="Genomic_DNA"/>
</dbReference>
<accession>A0A6J5DQJ3</accession>
<evidence type="ECO:0000313" key="2">
    <source>
        <dbReference type="Proteomes" id="UP000494363"/>
    </source>
</evidence>
<organism evidence="1 2">
    <name type="scientific">Paraburkholderia humisilvae</name>
    <dbReference type="NCBI Taxonomy" id="627669"/>
    <lineage>
        <taxon>Bacteria</taxon>
        <taxon>Pseudomonadati</taxon>
        <taxon>Pseudomonadota</taxon>
        <taxon>Betaproteobacteria</taxon>
        <taxon>Burkholderiales</taxon>
        <taxon>Burkholderiaceae</taxon>
        <taxon>Paraburkholderia</taxon>
    </lineage>
</organism>
<evidence type="ECO:0000313" key="1">
    <source>
        <dbReference type="EMBL" id="CAB3755422.1"/>
    </source>
</evidence>
<dbReference type="NCBIfam" id="TIGR04474">
    <property type="entry name" value="tcm_partner"/>
    <property type="match status" value="1"/>
</dbReference>
<dbReference type="AlphaFoldDB" id="A0A6J5DQJ3"/>
<name>A0A6J5DQJ3_9BURK</name>
<protein>
    <recommendedName>
        <fullName evidence="3">Three-Cys-motif partner protein TcmP</fullName>
    </recommendedName>
</protein>
<dbReference type="Proteomes" id="UP000494363">
    <property type="component" value="Unassembled WGS sequence"/>
</dbReference>